<name>A0ABU1MXX6_9CAUL</name>
<organism evidence="3 4">
    <name type="scientific">Caulobacter rhizosphaerae</name>
    <dbReference type="NCBI Taxonomy" id="2010972"/>
    <lineage>
        <taxon>Bacteria</taxon>
        <taxon>Pseudomonadati</taxon>
        <taxon>Pseudomonadota</taxon>
        <taxon>Alphaproteobacteria</taxon>
        <taxon>Caulobacterales</taxon>
        <taxon>Caulobacteraceae</taxon>
        <taxon>Caulobacter</taxon>
    </lineage>
</organism>
<proteinExistence type="predicted"/>
<dbReference type="InterPro" id="IPR032789">
    <property type="entry name" value="T2SS-T3SS_pil_N"/>
</dbReference>
<sequence>MRRLTLVLCAGLSLSVATVAAADSPSAPLSIGAGGAARILLSAPVRDIVVGDPAVADVSLVNERTLVVLGKKPGATTVLAFDAQGRALADRDVVVSDIPTHAVIVQRGASTATYACGDRCSMLSSTALPVAPAPSAAPAAIP</sequence>
<protein>
    <submittedName>
        <fullName evidence="3">Flp pilus assembly secretin CpaC</fullName>
    </submittedName>
</protein>
<accession>A0ABU1MXX6</accession>
<dbReference type="Pfam" id="PF13629">
    <property type="entry name" value="T2SS-T3SS_pil_N"/>
    <property type="match status" value="1"/>
</dbReference>
<feature type="signal peptide" evidence="1">
    <location>
        <begin position="1"/>
        <end position="21"/>
    </location>
</feature>
<gene>
    <name evidence="3" type="ORF">J2800_001287</name>
</gene>
<evidence type="ECO:0000313" key="3">
    <source>
        <dbReference type="EMBL" id="MDR6530551.1"/>
    </source>
</evidence>
<keyword evidence="1" id="KW-0732">Signal</keyword>
<dbReference type="RefSeq" id="WP_056760711.1">
    <property type="nucleotide sequence ID" value="NZ_BMLD01000004.1"/>
</dbReference>
<evidence type="ECO:0000256" key="1">
    <source>
        <dbReference type="SAM" id="SignalP"/>
    </source>
</evidence>
<dbReference type="Proteomes" id="UP001262754">
    <property type="component" value="Unassembled WGS sequence"/>
</dbReference>
<dbReference type="EMBL" id="JAVDRL010000003">
    <property type="protein sequence ID" value="MDR6530551.1"/>
    <property type="molecule type" value="Genomic_DNA"/>
</dbReference>
<reference evidence="3 4" key="1">
    <citation type="submission" date="2023-07" db="EMBL/GenBank/DDBJ databases">
        <title>Sorghum-associated microbial communities from plants grown in Nebraska, USA.</title>
        <authorList>
            <person name="Schachtman D."/>
        </authorList>
    </citation>
    <scope>NUCLEOTIDE SEQUENCE [LARGE SCALE GENOMIC DNA]</scope>
    <source>
        <strain evidence="3 4">DS2154</strain>
    </source>
</reference>
<feature type="domain" description="Pilus formation protein N-terminal" evidence="2">
    <location>
        <begin position="27"/>
        <end position="96"/>
    </location>
</feature>
<keyword evidence="4" id="KW-1185">Reference proteome</keyword>
<feature type="chain" id="PRO_5046274098" evidence="1">
    <location>
        <begin position="22"/>
        <end position="142"/>
    </location>
</feature>
<evidence type="ECO:0000313" key="4">
    <source>
        <dbReference type="Proteomes" id="UP001262754"/>
    </source>
</evidence>
<comment type="caution">
    <text evidence="3">The sequence shown here is derived from an EMBL/GenBank/DDBJ whole genome shotgun (WGS) entry which is preliminary data.</text>
</comment>
<evidence type="ECO:0000259" key="2">
    <source>
        <dbReference type="Pfam" id="PF13629"/>
    </source>
</evidence>